<feature type="domain" description="Fibronectin type-III" evidence="2">
    <location>
        <begin position="257"/>
        <end position="353"/>
    </location>
</feature>
<evidence type="ECO:0000313" key="3">
    <source>
        <dbReference type="EMBL" id="UPP37725.1"/>
    </source>
</evidence>
<reference evidence="3" key="1">
    <citation type="submission" date="2022-03" db="EMBL/GenBank/DDBJ databases">
        <authorList>
            <person name="Xinwei X."/>
        </authorList>
    </citation>
    <scope>NUCLEOTIDE SEQUENCE</scope>
    <source>
        <tissue evidence="3">Mantle</tissue>
    </source>
</reference>
<dbReference type="CDD" id="cd00063">
    <property type="entry name" value="FN3"/>
    <property type="match status" value="4"/>
</dbReference>
<dbReference type="SMART" id="SM00060">
    <property type="entry name" value="FN3"/>
    <property type="match status" value="4"/>
</dbReference>
<protein>
    <submittedName>
        <fullName evidence="3">Fibronectin type 3-like protein</fullName>
    </submittedName>
</protein>
<accession>A0A8U0C1J9</accession>
<feature type="domain" description="Fibronectin type-III" evidence="2">
    <location>
        <begin position="166"/>
        <end position="256"/>
    </location>
</feature>
<dbReference type="SUPFAM" id="SSF49265">
    <property type="entry name" value="Fibronectin type III"/>
    <property type="match status" value="2"/>
</dbReference>
<dbReference type="EMBL" id="OM912820">
    <property type="protein sequence ID" value="UPP37725.1"/>
    <property type="molecule type" value="mRNA"/>
</dbReference>
<keyword evidence="1" id="KW-0677">Repeat</keyword>
<evidence type="ECO:0000256" key="1">
    <source>
        <dbReference type="ARBA" id="ARBA00022737"/>
    </source>
</evidence>
<dbReference type="InterPro" id="IPR003961">
    <property type="entry name" value="FN3_dom"/>
</dbReference>
<dbReference type="PANTHER" id="PTHR46708:SF2">
    <property type="entry name" value="FIBRONECTIN TYPE-III DOMAIN-CONTAINING PROTEIN"/>
    <property type="match status" value="1"/>
</dbReference>
<sequence>MKYQPFAQNTTSGGAMNMAYTSFINDVESRLAKMEFATSELVKKMTTCPGDPQPPPPPNNVVVESVTVGNSSSIVVKWDRPTMGGSPVVDENLQYKVYFVPIDEFGKQTAGEVVFSICDASQTSASITDLYPRSFYKIWVGAVLCTAAESNSNPKSMKTPDVVPTAPINVRVEGTKPNAIALRWDAPAIMGVLTNYTIYVTDESGTPMVLAVDPPVNNYVLYDLVEGTRYNIMVSAFSDNGESPKSMPLEVMTDSYIPSDPRQLMINFIRYEPPQVRLTWLPPRNTYGRLNNYTLHWGVRNGAVRKETILPILLQWDSDFLDDDTTHEFKLFAANDLGFGPAAIKEFSTPKRDTIVPPNVKVDRRKGMDNTTKLHVTWDPPSQPVDGYRILYRKFEWVYSGRWQLKEIPDPLARSADIAVKEHNFSYIVVVRGYKNRNRGPGMGGGLTMTSGGIGGPSPGNMGMSPGGLGAMPGSMGSNPFQNNNVSCRFMKRKVGQAFQKIRNYPSFESLQEQFLNSSILKDQLDC</sequence>
<dbReference type="AlphaFoldDB" id="A0A8U0C1J9"/>
<dbReference type="InterPro" id="IPR013783">
    <property type="entry name" value="Ig-like_fold"/>
</dbReference>
<dbReference type="Gene3D" id="2.60.40.10">
    <property type="entry name" value="Immunoglobulins"/>
    <property type="match status" value="4"/>
</dbReference>
<dbReference type="Pfam" id="PF00041">
    <property type="entry name" value="fn3"/>
    <property type="match status" value="2"/>
</dbReference>
<name>A0A8U0C1J9_PINFU</name>
<dbReference type="PROSITE" id="PS50853">
    <property type="entry name" value="FN3"/>
    <property type="match status" value="4"/>
</dbReference>
<dbReference type="PANTHER" id="PTHR46708">
    <property type="entry name" value="TENASCIN"/>
    <property type="match status" value="1"/>
</dbReference>
<dbReference type="InterPro" id="IPR050991">
    <property type="entry name" value="ECM_Regulatory_Proteins"/>
</dbReference>
<dbReference type="InterPro" id="IPR036116">
    <property type="entry name" value="FN3_sf"/>
</dbReference>
<proteinExistence type="evidence at transcript level"/>
<evidence type="ECO:0000259" key="2">
    <source>
        <dbReference type="PROSITE" id="PS50853"/>
    </source>
</evidence>
<feature type="domain" description="Fibronectin type-III" evidence="2">
    <location>
        <begin position="57"/>
        <end position="162"/>
    </location>
</feature>
<organism evidence="3">
    <name type="scientific">Pinctada fucata</name>
    <name type="common">Akoya pearl oyster</name>
    <name type="synonym">Pinctada imbricata fucata</name>
    <dbReference type="NCBI Taxonomy" id="50426"/>
    <lineage>
        <taxon>Eukaryota</taxon>
        <taxon>Metazoa</taxon>
        <taxon>Spiralia</taxon>
        <taxon>Lophotrochozoa</taxon>
        <taxon>Mollusca</taxon>
        <taxon>Bivalvia</taxon>
        <taxon>Autobranchia</taxon>
        <taxon>Pteriomorphia</taxon>
        <taxon>Pterioida</taxon>
        <taxon>Pterioidea</taxon>
        <taxon>Pteriidae</taxon>
        <taxon>Pinctada</taxon>
    </lineage>
</organism>
<feature type="domain" description="Fibronectin type-III" evidence="2">
    <location>
        <begin position="356"/>
        <end position="453"/>
    </location>
</feature>